<evidence type="ECO:0000256" key="2">
    <source>
        <dbReference type="SAM" id="MobiDB-lite"/>
    </source>
</evidence>
<dbReference type="GeneID" id="25312381"/>
<comment type="caution">
    <text evidence="3">The sequence shown here is derived from an EMBL/GenBank/DDBJ whole genome shotgun (WGS) entry which is preliminary data.</text>
</comment>
<name>A0A0F4Z4Z9_RASE3</name>
<protein>
    <submittedName>
        <fullName evidence="3">Allergen Asp F7</fullName>
    </submittedName>
</protein>
<sequence>PEPTTSAAPEPTTTPAPAPAPEPSSTTSSAPAPSSSSSSSSGSGSGSSSSGQCSESSPCAGDGTYYNTADTMTNPSFCDTANDGYAENVVALSSAIMNEGYCGKTITVSYNGKTSTAKVVDKCPSCSASSIDMSPALFGDLADLALGRIHVEWWFNN</sequence>
<dbReference type="InterPro" id="IPR051477">
    <property type="entry name" value="Expansin_CellWall"/>
</dbReference>
<feature type="region of interest" description="Disordered" evidence="2">
    <location>
        <begin position="1"/>
        <end position="59"/>
    </location>
</feature>
<organism evidence="3 4">
    <name type="scientific">Rasamsonia emersonii (strain ATCC 16479 / CBS 393.64 / IMI 116815)</name>
    <dbReference type="NCBI Taxonomy" id="1408163"/>
    <lineage>
        <taxon>Eukaryota</taxon>
        <taxon>Fungi</taxon>
        <taxon>Dikarya</taxon>
        <taxon>Ascomycota</taxon>
        <taxon>Pezizomycotina</taxon>
        <taxon>Eurotiomycetes</taxon>
        <taxon>Eurotiomycetidae</taxon>
        <taxon>Eurotiales</taxon>
        <taxon>Trichocomaceae</taxon>
        <taxon>Rasamsonia</taxon>
    </lineage>
</organism>
<dbReference type="RefSeq" id="XP_013332209.1">
    <property type="nucleotide sequence ID" value="XM_013476755.1"/>
</dbReference>
<dbReference type="InterPro" id="IPR036908">
    <property type="entry name" value="RlpA-like_sf"/>
</dbReference>
<feature type="compositionally biased region" description="Pro residues" evidence="2">
    <location>
        <begin position="12"/>
        <end position="22"/>
    </location>
</feature>
<reference evidence="3 4" key="1">
    <citation type="submission" date="2015-04" db="EMBL/GenBank/DDBJ databases">
        <authorList>
            <person name="Heijne W.H."/>
            <person name="Fedorova N.D."/>
            <person name="Nierman W.C."/>
            <person name="Vollebregt A.W."/>
            <person name="Zhao Z."/>
            <person name="Wu L."/>
            <person name="Kumar M."/>
            <person name="Stam H."/>
            <person name="van den Berg M.A."/>
            <person name="Pel H.J."/>
        </authorList>
    </citation>
    <scope>NUCLEOTIDE SEQUENCE [LARGE SCALE GENOMIC DNA]</scope>
    <source>
        <strain evidence="3 4">CBS 393.64</strain>
    </source>
</reference>
<dbReference type="CDD" id="cd22191">
    <property type="entry name" value="DPBB_RlpA_EXP_N-like"/>
    <property type="match status" value="1"/>
</dbReference>
<proteinExistence type="predicted"/>
<accession>A0A0F4Z4Z9</accession>
<keyword evidence="1" id="KW-0732">Signal</keyword>
<feature type="compositionally biased region" description="Low complexity" evidence="2">
    <location>
        <begin position="1"/>
        <end position="11"/>
    </location>
</feature>
<evidence type="ECO:0000313" key="4">
    <source>
        <dbReference type="Proteomes" id="UP000053958"/>
    </source>
</evidence>
<dbReference type="PANTHER" id="PTHR31836">
    <property type="match status" value="1"/>
</dbReference>
<dbReference type="Gene3D" id="2.40.40.10">
    <property type="entry name" value="RlpA-like domain"/>
    <property type="match status" value="1"/>
</dbReference>
<feature type="non-terminal residue" evidence="3">
    <location>
        <position position="1"/>
    </location>
</feature>
<dbReference type="PANTHER" id="PTHR31836:SF28">
    <property type="entry name" value="SRCR DOMAIN-CONTAINING PROTEIN-RELATED"/>
    <property type="match status" value="1"/>
</dbReference>
<keyword evidence="4" id="KW-1185">Reference proteome</keyword>
<dbReference type="OrthoDB" id="623670at2759"/>
<feature type="compositionally biased region" description="Low complexity" evidence="2">
    <location>
        <begin position="23"/>
        <end position="58"/>
    </location>
</feature>
<dbReference type="STRING" id="1408163.A0A0F4Z4Z9"/>
<dbReference type="Proteomes" id="UP000053958">
    <property type="component" value="Unassembled WGS sequence"/>
</dbReference>
<gene>
    <name evidence="3" type="ORF">T310_0326</name>
</gene>
<evidence type="ECO:0000256" key="1">
    <source>
        <dbReference type="ARBA" id="ARBA00022729"/>
    </source>
</evidence>
<evidence type="ECO:0000313" key="3">
    <source>
        <dbReference type="EMBL" id="KKA25597.1"/>
    </source>
</evidence>
<dbReference type="SUPFAM" id="SSF50685">
    <property type="entry name" value="Barwin-like endoglucanases"/>
    <property type="match status" value="1"/>
</dbReference>
<dbReference type="EMBL" id="LASV01000016">
    <property type="protein sequence ID" value="KKA25597.1"/>
    <property type="molecule type" value="Genomic_DNA"/>
</dbReference>
<dbReference type="AlphaFoldDB" id="A0A0F4Z4Z9"/>